<dbReference type="PROSITE" id="PS51469">
    <property type="entry name" value="SUN"/>
    <property type="match status" value="1"/>
</dbReference>
<evidence type="ECO:0000256" key="7">
    <source>
        <dbReference type="SAM" id="Phobius"/>
    </source>
</evidence>
<dbReference type="InterPro" id="IPR012919">
    <property type="entry name" value="SUN_dom"/>
</dbReference>
<feature type="domain" description="SUN" evidence="8">
    <location>
        <begin position="919"/>
        <end position="1083"/>
    </location>
</feature>
<gene>
    <name evidence="9" type="ORF">DdX_12651</name>
</gene>
<feature type="transmembrane region" description="Helical" evidence="7">
    <location>
        <begin position="145"/>
        <end position="162"/>
    </location>
</feature>
<evidence type="ECO:0000256" key="5">
    <source>
        <dbReference type="ARBA" id="ARBA00023136"/>
    </source>
</evidence>
<reference evidence="9" key="1">
    <citation type="submission" date="2022-01" db="EMBL/GenBank/DDBJ databases">
        <title>Genome Sequence Resource for Two Populations of Ditylenchus destructor, the Migratory Endoparasitic Phytonematode.</title>
        <authorList>
            <person name="Zhang H."/>
            <person name="Lin R."/>
            <person name="Xie B."/>
        </authorList>
    </citation>
    <scope>NUCLEOTIDE SEQUENCE</scope>
    <source>
        <strain evidence="9">BazhouSP</strain>
    </source>
</reference>
<evidence type="ECO:0000313" key="10">
    <source>
        <dbReference type="Proteomes" id="UP001201812"/>
    </source>
</evidence>
<evidence type="ECO:0000259" key="8">
    <source>
        <dbReference type="PROSITE" id="PS51469"/>
    </source>
</evidence>
<dbReference type="FunFam" id="2.60.120.260:FF:000009">
    <property type="entry name" value="SUN domain-containing protein 1 isoform X1"/>
    <property type="match status" value="1"/>
</dbReference>
<keyword evidence="3 7" id="KW-1133">Transmembrane helix</keyword>
<protein>
    <submittedName>
        <fullName evidence="9">Nuclear migration and anchoring protein unc-84</fullName>
    </submittedName>
</protein>
<name>A0AAD4R3I1_9BILA</name>
<dbReference type="Pfam" id="PF07738">
    <property type="entry name" value="Sad1_UNC"/>
    <property type="match status" value="1"/>
</dbReference>
<dbReference type="PANTHER" id="PTHR12911">
    <property type="entry name" value="SAD1/UNC-84-LIKE PROTEIN-RELATED"/>
    <property type="match status" value="1"/>
</dbReference>
<feature type="transmembrane region" description="Helical" evidence="7">
    <location>
        <begin position="112"/>
        <end position="133"/>
    </location>
</feature>
<dbReference type="EMBL" id="JAKKPZ010000043">
    <property type="protein sequence ID" value="KAI1707062.1"/>
    <property type="molecule type" value="Genomic_DNA"/>
</dbReference>
<dbReference type="GO" id="GO:0043495">
    <property type="term" value="F:protein-membrane adaptor activity"/>
    <property type="evidence" value="ECO:0007669"/>
    <property type="project" value="TreeGrafter"/>
</dbReference>
<keyword evidence="5 7" id="KW-0472">Membrane</keyword>
<keyword evidence="10" id="KW-1185">Reference proteome</keyword>
<evidence type="ECO:0000313" key="9">
    <source>
        <dbReference type="EMBL" id="KAI1707062.1"/>
    </source>
</evidence>
<keyword evidence="4" id="KW-0175">Coiled coil</keyword>
<evidence type="ECO:0000256" key="1">
    <source>
        <dbReference type="ARBA" id="ARBA00004370"/>
    </source>
</evidence>
<dbReference type="InterPro" id="IPR045119">
    <property type="entry name" value="SUN1-5"/>
</dbReference>
<evidence type="ECO:0000256" key="6">
    <source>
        <dbReference type="SAM" id="MobiDB-lite"/>
    </source>
</evidence>
<comment type="caution">
    <text evidence="9">The sequence shown here is derived from an EMBL/GenBank/DDBJ whole genome shotgun (WGS) entry which is preliminary data.</text>
</comment>
<evidence type="ECO:0000256" key="3">
    <source>
        <dbReference type="ARBA" id="ARBA00022989"/>
    </source>
</evidence>
<keyword evidence="2 7" id="KW-0812">Transmembrane</keyword>
<feature type="transmembrane region" description="Helical" evidence="7">
    <location>
        <begin position="635"/>
        <end position="653"/>
    </location>
</feature>
<dbReference type="Gene3D" id="2.60.120.260">
    <property type="entry name" value="Galactose-binding domain-like"/>
    <property type="match status" value="1"/>
</dbReference>
<evidence type="ECO:0000256" key="4">
    <source>
        <dbReference type="ARBA" id="ARBA00023054"/>
    </source>
</evidence>
<feature type="region of interest" description="Disordered" evidence="6">
    <location>
        <begin position="1"/>
        <end position="29"/>
    </location>
</feature>
<dbReference type="AlphaFoldDB" id="A0AAD4R3I1"/>
<feature type="transmembrane region" description="Helical" evidence="7">
    <location>
        <begin position="338"/>
        <end position="361"/>
    </location>
</feature>
<organism evidence="9 10">
    <name type="scientific">Ditylenchus destructor</name>
    <dbReference type="NCBI Taxonomy" id="166010"/>
    <lineage>
        <taxon>Eukaryota</taxon>
        <taxon>Metazoa</taxon>
        <taxon>Ecdysozoa</taxon>
        <taxon>Nematoda</taxon>
        <taxon>Chromadorea</taxon>
        <taxon>Rhabditida</taxon>
        <taxon>Tylenchina</taxon>
        <taxon>Tylenchomorpha</taxon>
        <taxon>Sphaerularioidea</taxon>
        <taxon>Anguinidae</taxon>
        <taxon>Anguininae</taxon>
        <taxon>Ditylenchus</taxon>
    </lineage>
</organism>
<feature type="compositionally biased region" description="Polar residues" evidence="6">
    <location>
        <begin position="15"/>
        <end position="29"/>
    </location>
</feature>
<feature type="transmembrane region" description="Helical" evidence="7">
    <location>
        <begin position="381"/>
        <end position="401"/>
    </location>
</feature>
<sequence>MTPALDSVRKRLSFSRPSPTPSVGSNTPRLTQQEIDEILTSPYETGYTYSNSAAYKRIGSTEFRHPQLCRRLRLTPPEYSDSASSRSDFYTYENLAAPGFYRKTANLIDKGVYAIAHLVKVFIVYIATCLVFVVTKTISAIRDSILWLVKYLIIAPTLGIYYSGQYGSMKVKDAASSISSGLRSLVIYLWQRYIQIVTTTTIEHTEAVRDEDDTEDVTREEVRLVNRRPPPIARGYKPPSYGPSPSYMSTYVSTPLKSIFWKLIWALTLGFVGANKGHEHVDHGHPSAIRSPILTRSHALRAQKLRAPSPAPHKHVHFEESTIVSELPPKTRLNISRIFIDFLSLLFLPLTWLLTGLSWIFSKILGILSKSGKETYSGSAYVLKTICFGVAWILEAIYSGAAETLGAGYSGSAWILKSGYSTSAKALNAGAHQTPQALKSIFSVPVWILQTIYSGAAETLNAGYSGLVHALNALYSGFTWTLRQIYDFFGLLASSIIKLVLSVAKGIYRGIYSAISSGIWSLKAIGSGVSKGLYLTGTGIGNGVYNVGKAIWKGVSFVGNLIGCGIYLVWYAVYTGVEWVVSGLPKAIYYFLTSSDKTAGIRTSIQRYRTRSGQFVKKQSRKAYRVVTRKSTKRGLMWLLLGLLLLLPLWFLMNSGKLNDVYEQAQKTYHDQWTVISEKVAAVTDIISAITEKDQSQSISPPDQSDAIAALQSQIDQLKKQLRELSLTQSQTPQTVEVVKQVTSSAEDISGLDAKIAAILNQLMSSEREAILLKMGEVESRVLKKAKADAQELNAQNPPQQVVLNPLVTRDEDEERAKMQQMEKEVDKKIATFMSSISNSMNEQNSKLFSELRLLREKYSTLLKEKSSTSEKTTVILERETELDEDLYLSKVRTLIKEYIQKYDADKTGLPDYALESSGGSVASIRCTVPYNERSRTQMIFGIPLWYSSYSPRSVIQRKGHGASAGECWAFVGPHGYLTIKLSQNINVTAVSYEHLPVQLSPDGHIQTAPKDFLVYSYQDVDDLDSRFLLGNFTYDDKGEPLQMFQTQHHDPRFTPVLELETLSNYGAMVTCLYRFRVHGVPAIQYQENP</sequence>
<accession>A0AAD4R3I1</accession>
<proteinExistence type="predicted"/>
<dbReference type="PANTHER" id="PTHR12911:SF8">
    <property type="entry name" value="KLAROID PROTEIN-RELATED"/>
    <property type="match status" value="1"/>
</dbReference>
<dbReference type="Proteomes" id="UP001201812">
    <property type="component" value="Unassembled WGS sequence"/>
</dbReference>
<dbReference type="GO" id="GO:0034993">
    <property type="term" value="C:meiotic nuclear membrane microtubule tethering complex"/>
    <property type="evidence" value="ECO:0007669"/>
    <property type="project" value="TreeGrafter"/>
</dbReference>
<comment type="subcellular location">
    <subcellularLocation>
        <location evidence="1">Membrane</location>
    </subcellularLocation>
</comment>
<evidence type="ECO:0000256" key="2">
    <source>
        <dbReference type="ARBA" id="ARBA00022692"/>
    </source>
</evidence>